<proteinExistence type="predicted"/>
<reference evidence="3 4" key="1">
    <citation type="submission" date="2019-07" db="EMBL/GenBank/DDBJ databases">
        <title>Full genome sequence of Devosia sp. Gsoil 520.</title>
        <authorList>
            <person name="Im W.-T."/>
        </authorList>
    </citation>
    <scope>NUCLEOTIDE SEQUENCE [LARGE SCALE GENOMIC DNA]</scope>
    <source>
        <strain evidence="3 4">Gsoil 520</strain>
    </source>
</reference>
<evidence type="ECO:0000256" key="1">
    <source>
        <dbReference type="PROSITE-ProRule" id="PRU00169"/>
    </source>
</evidence>
<dbReference type="Proteomes" id="UP000315364">
    <property type="component" value="Chromosome"/>
</dbReference>
<dbReference type="InterPro" id="IPR011006">
    <property type="entry name" value="CheY-like_superfamily"/>
</dbReference>
<dbReference type="Gene3D" id="3.40.50.2300">
    <property type="match status" value="1"/>
</dbReference>
<dbReference type="OrthoDB" id="7060229at2"/>
<name>A0A5B8LPT0_9HYPH</name>
<dbReference type="SUPFAM" id="SSF52172">
    <property type="entry name" value="CheY-like"/>
    <property type="match status" value="1"/>
</dbReference>
<dbReference type="InterPro" id="IPR001789">
    <property type="entry name" value="Sig_transdc_resp-reg_receiver"/>
</dbReference>
<protein>
    <submittedName>
        <fullName evidence="3">Response regulator</fullName>
    </submittedName>
</protein>
<dbReference type="KEGG" id="dea:FPZ08_02385"/>
<evidence type="ECO:0000259" key="2">
    <source>
        <dbReference type="PROSITE" id="PS50110"/>
    </source>
</evidence>
<accession>A0A5B8LPT0</accession>
<organism evidence="3 4">
    <name type="scientific">Devosia ginsengisoli</name>
    <dbReference type="NCBI Taxonomy" id="400770"/>
    <lineage>
        <taxon>Bacteria</taxon>
        <taxon>Pseudomonadati</taxon>
        <taxon>Pseudomonadota</taxon>
        <taxon>Alphaproteobacteria</taxon>
        <taxon>Hyphomicrobiales</taxon>
        <taxon>Devosiaceae</taxon>
        <taxon>Devosia</taxon>
    </lineage>
</organism>
<evidence type="ECO:0000313" key="4">
    <source>
        <dbReference type="Proteomes" id="UP000315364"/>
    </source>
</evidence>
<feature type="domain" description="Response regulatory" evidence="2">
    <location>
        <begin position="4"/>
        <end position="114"/>
    </location>
</feature>
<dbReference type="EMBL" id="CP042304">
    <property type="protein sequence ID" value="QDZ09695.1"/>
    <property type="molecule type" value="Genomic_DNA"/>
</dbReference>
<dbReference type="GO" id="GO:0000160">
    <property type="term" value="P:phosphorelay signal transduction system"/>
    <property type="evidence" value="ECO:0007669"/>
    <property type="project" value="InterPro"/>
</dbReference>
<dbReference type="SMART" id="SM00448">
    <property type="entry name" value="REC"/>
    <property type="match status" value="1"/>
</dbReference>
<dbReference type="PROSITE" id="PS50110">
    <property type="entry name" value="RESPONSE_REGULATORY"/>
    <property type="match status" value="1"/>
</dbReference>
<keyword evidence="4" id="KW-1185">Reference proteome</keyword>
<sequence>MKRKILVVEDEIFVAAEIEHVIEEMGFTAVGIAADERSALSLAAQADVALVDLNLRDGPTGIRIGHVLAQTHGVTVLFMTANPSQLGDGVPGTVGVLPKPVTDRDLRAAVAYAVARHDATEATPPPRLKLFNGYKSAGAAN</sequence>
<dbReference type="NCBIfam" id="NF009972">
    <property type="entry name" value="PRK13435.1-3"/>
    <property type="match status" value="1"/>
</dbReference>
<evidence type="ECO:0000313" key="3">
    <source>
        <dbReference type="EMBL" id="QDZ09695.1"/>
    </source>
</evidence>
<dbReference type="AlphaFoldDB" id="A0A5B8LPT0"/>
<gene>
    <name evidence="3" type="ORF">FPZ08_02385</name>
</gene>
<keyword evidence="1" id="KW-0597">Phosphoprotein</keyword>
<feature type="modified residue" description="4-aspartylphosphate" evidence="1">
    <location>
        <position position="52"/>
    </location>
</feature>
<dbReference type="RefSeq" id="WP_146288504.1">
    <property type="nucleotide sequence ID" value="NZ_CP042304.1"/>
</dbReference>
<dbReference type="Pfam" id="PF00072">
    <property type="entry name" value="Response_reg"/>
    <property type="match status" value="1"/>
</dbReference>